<comment type="caution">
    <text evidence="3">The sequence shown here is derived from an EMBL/GenBank/DDBJ whole genome shotgun (WGS) entry which is preliminary data.</text>
</comment>
<organism evidence="3 4">
    <name type="scientific">Nocardioides lentus</name>
    <dbReference type="NCBI Taxonomy" id="338077"/>
    <lineage>
        <taxon>Bacteria</taxon>
        <taxon>Bacillati</taxon>
        <taxon>Actinomycetota</taxon>
        <taxon>Actinomycetes</taxon>
        <taxon>Propionibacteriales</taxon>
        <taxon>Nocardioidaceae</taxon>
        <taxon>Nocardioides</taxon>
    </lineage>
</organism>
<dbReference type="Pfam" id="PF07510">
    <property type="entry name" value="GmrSD_C"/>
    <property type="match status" value="1"/>
</dbReference>
<proteinExistence type="predicted"/>
<feature type="domain" description="GmrSD restriction endonucleases C-terminal" evidence="2">
    <location>
        <begin position="110"/>
        <end position="239"/>
    </location>
</feature>
<feature type="region of interest" description="Disordered" evidence="1">
    <location>
        <begin position="35"/>
        <end position="62"/>
    </location>
</feature>
<evidence type="ECO:0000313" key="4">
    <source>
        <dbReference type="Proteomes" id="UP001501612"/>
    </source>
</evidence>
<dbReference type="EMBL" id="BAAAMY010000005">
    <property type="protein sequence ID" value="GAA1920698.1"/>
    <property type="molecule type" value="Genomic_DNA"/>
</dbReference>
<reference evidence="4" key="1">
    <citation type="journal article" date="2019" name="Int. J. Syst. Evol. Microbiol.">
        <title>The Global Catalogue of Microorganisms (GCM) 10K type strain sequencing project: providing services to taxonomists for standard genome sequencing and annotation.</title>
        <authorList>
            <consortium name="The Broad Institute Genomics Platform"/>
            <consortium name="The Broad Institute Genome Sequencing Center for Infectious Disease"/>
            <person name="Wu L."/>
            <person name="Ma J."/>
        </authorList>
    </citation>
    <scope>NUCLEOTIDE SEQUENCE [LARGE SCALE GENOMIC DNA]</scope>
    <source>
        <strain evidence="4">JCM 14046</strain>
    </source>
</reference>
<dbReference type="PANTHER" id="PTHR24094:SF15">
    <property type="entry name" value="AMP-DEPENDENT SYNTHETASE_LIGASE DOMAIN-CONTAINING PROTEIN-RELATED"/>
    <property type="match status" value="1"/>
</dbReference>
<name>A0ABP5ATK8_9ACTN</name>
<evidence type="ECO:0000259" key="2">
    <source>
        <dbReference type="Pfam" id="PF07510"/>
    </source>
</evidence>
<gene>
    <name evidence="3" type="ORF">GCM10009737_22780</name>
</gene>
<evidence type="ECO:0000256" key="1">
    <source>
        <dbReference type="SAM" id="MobiDB-lite"/>
    </source>
</evidence>
<sequence>MPVMDRVRGRVVALLACLLLATGCDPGAVRALGGEAPRAGADRQDRGQHPRQDHGQRDRPARVVAPPRGRVDVPVTRAVRMLRRAPERSAGYERDAFAHWTDADGDGCDTRDEVLLDESLRPRRTRAGEDCRITGGAWRSAYDGERTRDPSTFDVDHVVPLADAWGSGARAWTDARRERFANDLGDPRSLVAVTASSNRSKSDRDPAEWLPDLARCRYVRDWVAVKVRWDLAADATERSVLTRRARGCGGRVVVRVAR</sequence>
<feature type="compositionally biased region" description="Basic and acidic residues" evidence="1">
    <location>
        <begin position="40"/>
        <end position="61"/>
    </location>
</feature>
<dbReference type="PANTHER" id="PTHR24094">
    <property type="entry name" value="SECRETED PROTEIN"/>
    <property type="match status" value="1"/>
</dbReference>
<dbReference type="InterPro" id="IPR011089">
    <property type="entry name" value="GmrSD_C"/>
</dbReference>
<keyword evidence="4" id="KW-1185">Reference proteome</keyword>
<evidence type="ECO:0000313" key="3">
    <source>
        <dbReference type="EMBL" id="GAA1920698.1"/>
    </source>
</evidence>
<dbReference type="Proteomes" id="UP001501612">
    <property type="component" value="Unassembled WGS sequence"/>
</dbReference>
<dbReference type="PROSITE" id="PS51257">
    <property type="entry name" value="PROKAR_LIPOPROTEIN"/>
    <property type="match status" value="1"/>
</dbReference>
<protein>
    <recommendedName>
        <fullName evidence="2">GmrSD restriction endonucleases C-terminal domain-containing protein</fullName>
    </recommendedName>
</protein>
<accession>A0ABP5ATK8</accession>